<dbReference type="Proteomes" id="UP000054363">
    <property type="component" value="Unassembled WGS sequence"/>
</dbReference>
<organism evidence="3 4">
    <name type="scientific">Pseudidiomarina salinarum</name>
    <dbReference type="NCBI Taxonomy" id="435908"/>
    <lineage>
        <taxon>Bacteria</taxon>
        <taxon>Pseudomonadati</taxon>
        <taxon>Pseudomonadota</taxon>
        <taxon>Gammaproteobacteria</taxon>
        <taxon>Alteromonadales</taxon>
        <taxon>Idiomarinaceae</taxon>
        <taxon>Pseudidiomarina</taxon>
    </lineage>
</organism>
<protein>
    <recommendedName>
        <fullName evidence="2">HTH cro/C1-type domain-containing protein</fullName>
    </recommendedName>
</protein>
<dbReference type="PROSITE" id="PS50943">
    <property type="entry name" value="HTH_CROC1"/>
    <property type="match status" value="1"/>
</dbReference>
<keyword evidence="1" id="KW-0812">Transmembrane</keyword>
<evidence type="ECO:0000256" key="1">
    <source>
        <dbReference type="SAM" id="Phobius"/>
    </source>
</evidence>
<evidence type="ECO:0000259" key="2">
    <source>
        <dbReference type="PROSITE" id="PS50943"/>
    </source>
</evidence>
<accession>A0A094IT22</accession>
<dbReference type="Gene3D" id="1.10.260.40">
    <property type="entry name" value="lambda repressor-like DNA-binding domains"/>
    <property type="match status" value="1"/>
</dbReference>
<comment type="caution">
    <text evidence="3">The sequence shown here is derived from an EMBL/GenBank/DDBJ whole genome shotgun (WGS) entry which is preliminary data.</text>
</comment>
<keyword evidence="1" id="KW-0472">Membrane</keyword>
<keyword evidence="1" id="KW-1133">Transmembrane helix</keyword>
<dbReference type="InterPro" id="IPR010982">
    <property type="entry name" value="Lambda_DNA-bd_dom_sf"/>
</dbReference>
<sequence length="110" mass="12170">MQIDAAKIIDLRNKQGWTQQHLADACALSLRTIQRVEKDGIASQETVAALCSVLETDRQLIEVSVTPRPMSNNMVHAERPAGWLHALPMLVTLLLGMAIGISLTLWLTNR</sequence>
<evidence type="ECO:0000313" key="4">
    <source>
        <dbReference type="Proteomes" id="UP000054363"/>
    </source>
</evidence>
<gene>
    <name evidence="3" type="ORF">IDSA_07025</name>
</gene>
<feature type="domain" description="HTH cro/C1-type" evidence="2">
    <location>
        <begin position="8"/>
        <end position="61"/>
    </location>
</feature>
<dbReference type="CDD" id="cd00093">
    <property type="entry name" value="HTH_XRE"/>
    <property type="match status" value="1"/>
</dbReference>
<dbReference type="Pfam" id="PF01381">
    <property type="entry name" value="HTH_3"/>
    <property type="match status" value="1"/>
</dbReference>
<dbReference type="eggNOG" id="COG1396">
    <property type="taxonomic scope" value="Bacteria"/>
</dbReference>
<dbReference type="OrthoDB" id="21915at2"/>
<feature type="transmembrane region" description="Helical" evidence="1">
    <location>
        <begin position="83"/>
        <end position="107"/>
    </location>
</feature>
<dbReference type="RefSeq" id="WP_034775350.1">
    <property type="nucleotide sequence ID" value="NZ_JPER01000003.1"/>
</dbReference>
<reference evidence="3 4" key="1">
    <citation type="submission" date="2014-06" db="EMBL/GenBank/DDBJ databases">
        <title>The draft genome sequence of Idiomarina salinarum ISL-52.</title>
        <authorList>
            <person name="Du J."/>
            <person name="Shao Z."/>
        </authorList>
    </citation>
    <scope>NUCLEOTIDE SEQUENCE [LARGE SCALE GENOMIC DNA]</scope>
    <source>
        <strain evidence="3 4">ISL-52</strain>
    </source>
</reference>
<dbReference type="SUPFAM" id="SSF47413">
    <property type="entry name" value="lambda repressor-like DNA-binding domains"/>
    <property type="match status" value="1"/>
</dbReference>
<dbReference type="SMART" id="SM00530">
    <property type="entry name" value="HTH_XRE"/>
    <property type="match status" value="1"/>
</dbReference>
<proteinExistence type="predicted"/>
<name>A0A094IT22_9GAMM</name>
<keyword evidence="4" id="KW-1185">Reference proteome</keyword>
<dbReference type="EMBL" id="JPER01000003">
    <property type="protein sequence ID" value="KFZ30830.1"/>
    <property type="molecule type" value="Genomic_DNA"/>
</dbReference>
<evidence type="ECO:0000313" key="3">
    <source>
        <dbReference type="EMBL" id="KFZ30830.1"/>
    </source>
</evidence>
<dbReference type="InterPro" id="IPR001387">
    <property type="entry name" value="Cro/C1-type_HTH"/>
</dbReference>
<dbReference type="STRING" id="435908.IDSA_07025"/>
<dbReference type="AlphaFoldDB" id="A0A094IT22"/>
<dbReference type="GO" id="GO:0003677">
    <property type="term" value="F:DNA binding"/>
    <property type="evidence" value="ECO:0007669"/>
    <property type="project" value="InterPro"/>
</dbReference>